<feature type="compositionally biased region" description="Low complexity" evidence="1">
    <location>
        <begin position="142"/>
        <end position="165"/>
    </location>
</feature>
<evidence type="ECO:0000313" key="2">
    <source>
        <dbReference type="EMBL" id="KDQ06349.1"/>
    </source>
</evidence>
<evidence type="ECO:0000256" key="1">
    <source>
        <dbReference type="SAM" id="MobiDB-lite"/>
    </source>
</evidence>
<dbReference type="STRING" id="930990.A0A067LTH4"/>
<dbReference type="AlphaFoldDB" id="A0A067LTH4"/>
<name>A0A067LTH4_BOTB1</name>
<feature type="region of interest" description="Disordered" evidence="1">
    <location>
        <begin position="1"/>
        <end position="187"/>
    </location>
</feature>
<feature type="region of interest" description="Disordered" evidence="1">
    <location>
        <begin position="462"/>
        <end position="528"/>
    </location>
</feature>
<keyword evidence="3" id="KW-1185">Reference proteome</keyword>
<accession>A0A067LTH4</accession>
<organism evidence="2 3">
    <name type="scientific">Botryobasidium botryosum (strain FD-172 SS1)</name>
    <dbReference type="NCBI Taxonomy" id="930990"/>
    <lineage>
        <taxon>Eukaryota</taxon>
        <taxon>Fungi</taxon>
        <taxon>Dikarya</taxon>
        <taxon>Basidiomycota</taxon>
        <taxon>Agaricomycotina</taxon>
        <taxon>Agaricomycetes</taxon>
        <taxon>Cantharellales</taxon>
        <taxon>Botryobasidiaceae</taxon>
        <taxon>Botryobasidium</taxon>
    </lineage>
</organism>
<sequence length="885" mass="97447">MTPPVTGAHYRSSPAPGAHLPSIPPNTSAMPPPLPSLPSGLMSFASSSRKSGSKEPDRHQSSFTVSSLRARSKMPVTGRDPLDAFKGLACPLSPSLYSPSTRNQSPFTASPSRVHSRTPAAQDDPLDAFKSLARPPSPFLYSPSARSQSPSTASPSRARSRTPAAFRRLDHTPLPSRSRGLQGWQDLDMRRDVGPSSMAYAPTRHPASVALHTRRTPFTLSLVPSSERAKEKTPAIPKRSPASSFSSDGRQKARRVDSAPMQVKLQTSQLMGRQSSASYGNPHLAEEGMASEADPNETTYPPSPSRVGPSGLRIQNIGLLNPAKQQDIPARAREPAHRQIFSAPLLTMNLARKLATSVGAPVLTRQGLEPSLSQNIEQEQLITFAEVPQFSQQRREPDLLQVPAVPLDTNNSLTTYHEQLLQLSEGGVGYPPTAVNPGPQEDSNENIFDEDDSDEMISLDHIKGSSDEEGGNGDAGREDGENNGDSHAGGEEDGASRDSSAGGEEDMMDVGSDRDKEGGSSDSESDKAAAVVDVVRYIKKLTKAVKSNQDCLEKLCAHLSKDSRGNRVGSGSRSEVSEEDIRLPGVKVPSGNINHRDPIKTALQASNSRNKTRTVRAHVEELLDLREKTDLPLPPNALTLSDFHAKRHPGCTIDNFVIDLEHNPASAWNKRAMKVFADHFMATHEIEHTRENKAQVERTLYAWIRGKHLKFQLRTTNPESEEVLKRRAARQQRKRALWHRRLIAVSRHPALLRHLNIVKRLNVNGMSSDESELDEETHRVRYYIVVPGWRHPSLANFLRALDIVYMLYRLDDLGNVGKGNQPHERIATDAIRDPPGVEGGGNSTGAVKELPWNCYDPDWLEQLDEGQIYSLNVKNNEEYDFRHEE</sequence>
<dbReference type="OrthoDB" id="3224221at2759"/>
<reference evidence="3" key="1">
    <citation type="journal article" date="2014" name="Proc. Natl. Acad. Sci. U.S.A.">
        <title>Extensive sampling of basidiomycete genomes demonstrates inadequacy of the white-rot/brown-rot paradigm for wood decay fungi.</title>
        <authorList>
            <person name="Riley R."/>
            <person name="Salamov A.A."/>
            <person name="Brown D.W."/>
            <person name="Nagy L.G."/>
            <person name="Floudas D."/>
            <person name="Held B.W."/>
            <person name="Levasseur A."/>
            <person name="Lombard V."/>
            <person name="Morin E."/>
            <person name="Otillar R."/>
            <person name="Lindquist E.A."/>
            <person name="Sun H."/>
            <person name="LaButti K.M."/>
            <person name="Schmutz J."/>
            <person name="Jabbour D."/>
            <person name="Luo H."/>
            <person name="Baker S.E."/>
            <person name="Pisabarro A.G."/>
            <person name="Walton J.D."/>
            <person name="Blanchette R.A."/>
            <person name="Henrissat B."/>
            <person name="Martin F."/>
            <person name="Cullen D."/>
            <person name="Hibbett D.S."/>
            <person name="Grigoriev I.V."/>
        </authorList>
    </citation>
    <scope>NUCLEOTIDE SEQUENCE [LARGE SCALE GENOMIC DNA]</scope>
    <source>
        <strain evidence="3">FD-172 SS1</strain>
    </source>
</reference>
<evidence type="ECO:0000313" key="3">
    <source>
        <dbReference type="Proteomes" id="UP000027195"/>
    </source>
</evidence>
<feature type="compositionally biased region" description="Basic and acidic residues" evidence="1">
    <location>
        <begin position="511"/>
        <end position="527"/>
    </location>
</feature>
<feature type="compositionally biased region" description="Polar residues" evidence="1">
    <location>
        <begin position="95"/>
        <end position="113"/>
    </location>
</feature>
<feature type="region of interest" description="Disordered" evidence="1">
    <location>
        <begin position="224"/>
        <end position="313"/>
    </location>
</feature>
<feature type="compositionally biased region" description="Low complexity" evidence="1">
    <location>
        <begin position="37"/>
        <end position="50"/>
    </location>
</feature>
<feature type="region of interest" description="Disordered" evidence="1">
    <location>
        <begin position="426"/>
        <end position="448"/>
    </location>
</feature>
<protein>
    <submittedName>
        <fullName evidence="2">Uncharacterized protein</fullName>
    </submittedName>
</protein>
<dbReference type="Proteomes" id="UP000027195">
    <property type="component" value="Unassembled WGS sequence"/>
</dbReference>
<proteinExistence type="predicted"/>
<dbReference type="HOGENOM" id="CLU_325705_0_0_1"/>
<gene>
    <name evidence="2" type="ORF">BOTBODRAFT_49423</name>
</gene>
<dbReference type="EMBL" id="KL198140">
    <property type="protein sequence ID" value="KDQ06349.1"/>
    <property type="molecule type" value="Genomic_DNA"/>
</dbReference>
<dbReference type="InParanoid" id="A0A067LTH4"/>
<feature type="compositionally biased region" description="Polar residues" evidence="1">
    <location>
        <begin position="264"/>
        <end position="279"/>
    </location>
</feature>